<evidence type="ECO:0000256" key="1">
    <source>
        <dbReference type="SAM" id="MobiDB-lite"/>
    </source>
</evidence>
<dbReference type="AlphaFoldDB" id="A0A3S4RIT3"/>
<keyword evidence="4" id="KW-1185">Reference proteome</keyword>
<gene>
    <name evidence="3" type="ORF">NCTC10485_03522</name>
</gene>
<dbReference type="RefSeq" id="WP_126334915.1">
    <property type="nucleotide sequence ID" value="NZ_AP022604.1"/>
</dbReference>
<feature type="signal peptide" evidence="2">
    <location>
        <begin position="1"/>
        <end position="38"/>
    </location>
</feature>
<evidence type="ECO:0000256" key="2">
    <source>
        <dbReference type="SAM" id="SignalP"/>
    </source>
</evidence>
<dbReference type="EMBL" id="LR134355">
    <property type="protein sequence ID" value="VEG49215.1"/>
    <property type="molecule type" value="Genomic_DNA"/>
</dbReference>
<sequence>MLKPIVGLSTARKLTVAGAVAAAALLGVVAPGGPLAHADVVEIGPDPGVSSRQADAVAGNSTHGGVRYSPRGSVRGQGDSRGGSVKAVPHPGSRANGFSRGRYSYPGLGSW</sequence>
<keyword evidence="2" id="KW-0732">Signal</keyword>
<feature type="chain" id="PRO_5018571851" evidence="2">
    <location>
        <begin position="39"/>
        <end position="111"/>
    </location>
</feature>
<evidence type="ECO:0000313" key="3">
    <source>
        <dbReference type="EMBL" id="VEG49215.1"/>
    </source>
</evidence>
<feature type="region of interest" description="Disordered" evidence="1">
    <location>
        <begin position="46"/>
        <end position="111"/>
    </location>
</feature>
<evidence type="ECO:0000313" key="4">
    <source>
        <dbReference type="Proteomes" id="UP000282551"/>
    </source>
</evidence>
<organism evidence="3 4">
    <name type="scientific">Mycolicibacterium chitae</name>
    <name type="common">Mycobacterium chitae</name>
    <dbReference type="NCBI Taxonomy" id="1792"/>
    <lineage>
        <taxon>Bacteria</taxon>
        <taxon>Bacillati</taxon>
        <taxon>Actinomycetota</taxon>
        <taxon>Actinomycetes</taxon>
        <taxon>Mycobacteriales</taxon>
        <taxon>Mycobacteriaceae</taxon>
        <taxon>Mycolicibacterium</taxon>
    </lineage>
</organism>
<dbReference type="Proteomes" id="UP000282551">
    <property type="component" value="Chromosome"/>
</dbReference>
<proteinExistence type="predicted"/>
<protein>
    <submittedName>
        <fullName evidence="3">Uncharacterized protein</fullName>
    </submittedName>
</protein>
<reference evidence="3 4" key="1">
    <citation type="submission" date="2018-12" db="EMBL/GenBank/DDBJ databases">
        <authorList>
            <consortium name="Pathogen Informatics"/>
        </authorList>
    </citation>
    <scope>NUCLEOTIDE SEQUENCE [LARGE SCALE GENOMIC DNA]</scope>
    <source>
        <strain evidence="3 4">NCTC10485</strain>
    </source>
</reference>
<accession>A0A3S4RIT3</accession>
<name>A0A3S4RIT3_MYCCI</name>